<evidence type="ECO:0000256" key="8">
    <source>
        <dbReference type="ARBA" id="ARBA00023136"/>
    </source>
</evidence>
<dbReference type="Pfam" id="PF01094">
    <property type="entry name" value="ANF_receptor"/>
    <property type="match status" value="1"/>
</dbReference>
<evidence type="ECO:0000256" key="1">
    <source>
        <dbReference type="ARBA" id="ARBA00004141"/>
    </source>
</evidence>
<dbReference type="InterPro" id="IPR015683">
    <property type="entry name" value="Ionotropic_Glu_rcpt"/>
</dbReference>
<evidence type="ECO:0000256" key="5">
    <source>
        <dbReference type="ARBA" id="ARBA00022729"/>
    </source>
</evidence>
<gene>
    <name evidence="16" type="ORF">HRI_003797800</name>
</gene>
<evidence type="ECO:0000256" key="9">
    <source>
        <dbReference type="ARBA" id="ARBA00023170"/>
    </source>
</evidence>
<evidence type="ECO:0000256" key="4">
    <source>
        <dbReference type="ARBA" id="ARBA00022692"/>
    </source>
</evidence>
<keyword evidence="9 13" id="KW-0675">Receptor</keyword>
<comment type="function">
    <text evidence="13">Glutamate-gated receptor that probably acts as non-selective cation channel.</text>
</comment>
<reference evidence="16" key="1">
    <citation type="submission" date="2023-05" db="EMBL/GenBank/DDBJ databases">
        <title>Genome and transcriptome analyses reveal genes involved in the formation of fine ridges on petal epidermal cells in Hibiscus trionum.</title>
        <authorList>
            <person name="Koshimizu S."/>
            <person name="Masuda S."/>
            <person name="Ishii T."/>
            <person name="Shirasu K."/>
            <person name="Hoshino A."/>
            <person name="Arita M."/>
        </authorList>
    </citation>
    <scope>NUCLEOTIDE SEQUENCE</scope>
    <source>
        <strain evidence="16">Hamamatsu line</strain>
    </source>
</reference>
<evidence type="ECO:0000256" key="14">
    <source>
        <dbReference type="SAM" id="Phobius"/>
    </source>
</evidence>
<evidence type="ECO:0000256" key="3">
    <source>
        <dbReference type="ARBA" id="ARBA00022448"/>
    </source>
</evidence>
<dbReference type="AlphaFoldDB" id="A0A9W7MKV7"/>
<evidence type="ECO:0000313" key="16">
    <source>
        <dbReference type="EMBL" id="GMJ01286.1"/>
    </source>
</evidence>
<keyword evidence="11 13" id="KW-1071">Ligand-gated ion channel</keyword>
<evidence type="ECO:0000256" key="7">
    <source>
        <dbReference type="ARBA" id="ARBA00023065"/>
    </source>
</evidence>
<keyword evidence="12 13" id="KW-0407">Ion channel</keyword>
<accession>A0A9W7MKV7</accession>
<keyword evidence="4 14" id="KW-0812">Transmembrane</keyword>
<comment type="similarity">
    <text evidence="2 13">Belongs to the glutamate-gated ion channel (TC 1.A.10.1) family.</text>
</comment>
<feature type="transmembrane region" description="Helical" evidence="14">
    <location>
        <begin position="633"/>
        <end position="652"/>
    </location>
</feature>
<dbReference type="OrthoDB" id="5984008at2759"/>
<comment type="caution">
    <text evidence="16">The sequence shown here is derived from an EMBL/GenBank/DDBJ whole genome shotgun (WGS) entry which is preliminary data.</text>
</comment>
<keyword evidence="3 13" id="KW-0813">Transport</keyword>
<sequence>MMICSVSFIDMSWCEGEVNDVVLDEEVRVGVIVDMGTWQGKVIQHSISMAIFDFCVQKSCRVRVVPHFRDSQGDPFQALSAALNLWEDAKVKAIFGAQTSTEAKFLTEFGDRNKIPVISFSKPSSFSFPTRSPFFVQIGDDQTSQIKGIAAFIELQKWRNVILIHQEYDFAMDDGMLSAMAAFFEEKYIHISFVAAIAALSEDDQIIEQLDELNTFQTGIFIVHLPHSLALRLFMNAKRLGMMSIGYAWIVTSKTMDHFDSTDPLSSSIDPSMQGVIGFQSYIPTLSSELQNVTSRLRRKFDVGDQPPAVDFRLGLLAYDAAWSLAKAVERLTETPQFTNELDAYRTSIRRSMLLREIFRSNFKGFSGEFRFINGKLISKAFEIVNVVHNGAKRVGFCTSTGEITMRTYEPNRRRRRLSDDIIDNLEPIIWPGGSLTVPKGRQARMLQTSGGKILRIGVPVRVGFRQLLEVKRDPFTNSTTVTGFCIEVFKAALEGLKYQVQYEFIPFMDANGNSAGTYTDLIHQVYLKKFDAVVGDATITSGRSLFVDFTISFTDIGVGIVAPAENKDMWIFYKVLTPTLWLAIVGYYTLRSFFIWMIERQTPRHVPDGFPPQPSSLSSILAGSWEQLRNKWSIFIAAVSLFMLFILSSSYTATLASVMTVQHIELHSKRSYIGYLGGSNITQGVLINNMNFENDSLKPLQTAGEYADALSKGSRKGGVSAILDEMPYIKIFLAEHPGDYSLIKSMPITNGFAFVFPKGSPLVTDLSREIAKLRESGKLELLENAWFRSQTSLMTSKDNDNVGPLTPESFGGLFLTTTGLSVGAFLMFQLPLLYHYYFHVVKNWWIEFVSIVRRRIGSLMKIFQRRKMVQSAAIHPQVQII</sequence>
<evidence type="ECO:0000256" key="6">
    <source>
        <dbReference type="ARBA" id="ARBA00022989"/>
    </source>
</evidence>
<keyword evidence="5" id="KW-0732">Signal</keyword>
<feature type="domain" description="Ionotropic glutamate receptor C-terminal" evidence="15">
    <location>
        <begin position="456"/>
        <end position="790"/>
    </location>
</feature>
<keyword evidence="10" id="KW-0325">Glycoprotein</keyword>
<evidence type="ECO:0000256" key="12">
    <source>
        <dbReference type="ARBA" id="ARBA00023303"/>
    </source>
</evidence>
<keyword evidence="8 13" id="KW-0472">Membrane</keyword>
<dbReference type="InterPro" id="IPR017103">
    <property type="entry name" value="Iontropic_Glu_rcpt_pln"/>
</dbReference>
<comment type="subcellular location">
    <subcellularLocation>
        <location evidence="1">Membrane</location>
        <topology evidence="1">Multi-pass membrane protein</topology>
    </subcellularLocation>
</comment>
<dbReference type="GO" id="GO:0015276">
    <property type="term" value="F:ligand-gated monoatomic ion channel activity"/>
    <property type="evidence" value="ECO:0007669"/>
    <property type="project" value="InterPro"/>
</dbReference>
<evidence type="ECO:0000259" key="15">
    <source>
        <dbReference type="SMART" id="SM00079"/>
    </source>
</evidence>
<dbReference type="InterPro" id="IPR001828">
    <property type="entry name" value="ANF_lig-bd_rcpt"/>
</dbReference>
<dbReference type="SMART" id="SM00079">
    <property type="entry name" value="PBPe"/>
    <property type="match status" value="1"/>
</dbReference>
<dbReference type="Gene3D" id="3.40.190.10">
    <property type="entry name" value="Periplasmic binding protein-like II"/>
    <property type="match status" value="2"/>
</dbReference>
<dbReference type="Gene3D" id="1.10.287.70">
    <property type="match status" value="1"/>
</dbReference>
<evidence type="ECO:0000256" key="2">
    <source>
        <dbReference type="ARBA" id="ARBA00008685"/>
    </source>
</evidence>
<dbReference type="GO" id="GO:0016020">
    <property type="term" value="C:membrane"/>
    <property type="evidence" value="ECO:0007669"/>
    <property type="project" value="UniProtKB-SubCell"/>
</dbReference>
<dbReference type="InterPro" id="IPR001320">
    <property type="entry name" value="Iontro_rcpt_C"/>
</dbReference>
<protein>
    <recommendedName>
        <fullName evidence="13">Glutamate receptor</fullName>
    </recommendedName>
</protein>
<evidence type="ECO:0000256" key="11">
    <source>
        <dbReference type="ARBA" id="ARBA00023286"/>
    </source>
</evidence>
<dbReference type="PANTHER" id="PTHR34836">
    <property type="entry name" value="OS06G0188250 PROTEIN"/>
    <property type="match status" value="1"/>
</dbReference>
<dbReference type="SUPFAM" id="SSF53822">
    <property type="entry name" value="Periplasmic binding protein-like I"/>
    <property type="match status" value="1"/>
</dbReference>
<dbReference type="EMBL" id="BSYR01000035">
    <property type="protein sequence ID" value="GMJ01286.1"/>
    <property type="molecule type" value="Genomic_DNA"/>
</dbReference>
<dbReference type="Gene3D" id="3.40.50.2300">
    <property type="match status" value="2"/>
</dbReference>
<proteinExistence type="inferred from homology"/>
<dbReference type="Pfam" id="PF00497">
    <property type="entry name" value="SBP_bac_3"/>
    <property type="match status" value="1"/>
</dbReference>
<dbReference type="InterPro" id="IPR028082">
    <property type="entry name" value="Peripla_BP_I"/>
</dbReference>
<name>A0A9W7MKV7_HIBTR</name>
<keyword evidence="6 14" id="KW-1133">Transmembrane helix</keyword>
<evidence type="ECO:0000256" key="10">
    <source>
        <dbReference type="ARBA" id="ARBA00023180"/>
    </source>
</evidence>
<keyword evidence="7 13" id="KW-0406">Ion transport</keyword>
<evidence type="ECO:0000256" key="13">
    <source>
        <dbReference type="PIRNR" id="PIRNR037090"/>
    </source>
</evidence>
<organism evidence="16 17">
    <name type="scientific">Hibiscus trionum</name>
    <name type="common">Flower of an hour</name>
    <dbReference type="NCBI Taxonomy" id="183268"/>
    <lineage>
        <taxon>Eukaryota</taxon>
        <taxon>Viridiplantae</taxon>
        <taxon>Streptophyta</taxon>
        <taxon>Embryophyta</taxon>
        <taxon>Tracheophyta</taxon>
        <taxon>Spermatophyta</taxon>
        <taxon>Magnoliopsida</taxon>
        <taxon>eudicotyledons</taxon>
        <taxon>Gunneridae</taxon>
        <taxon>Pentapetalae</taxon>
        <taxon>rosids</taxon>
        <taxon>malvids</taxon>
        <taxon>Malvales</taxon>
        <taxon>Malvaceae</taxon>
        <taxon>Malvoideae</taxon>
        <taxon>Hibiscus</taxon>
    </lineage>
</organism>
<dbReference type="SUPFAM" id="SSF53850">
    <property type="entry name" value="Periplasmic binding protein-like II"/>
    <property type="match status" value="1"/>
</dbReference>
<dbReference type="CDD" id="cd13686">
    <property type="entry name" value="GluR_Plant"/>
    <property type="match status" value="1"/>
</dbReference>
<keyword evidence="17" id="KW-1185">Reference proteome</keyword>
<feature type="transmembrane region" description="Helical" evidence="14">
    <location>
        <begin position="571"/>
        <end position="591"/>
    </location>
</feature>
<dbReference type="Proteomes" id="UP001165190">
    <property type="component" value="Unassembled WGS sequence"/>
</dbReference>
<dbReference type="PIRSF" id="PIRSF037090">
    <property type="entry name" value="Iontro_Glu-like_rcpt_pln"/>
    <property type="match status" value="1"/>
</dbReference>
<evidence type="ECO:0000313" key="17">
    <source>
        <dbReference type="Proteomes" id="UP001165190"/>
    </source>
</evidence>
<dbReference type="PANTHER" id="PTHR34836:SF6">
    <property type="entry name" value="PERIPLASMIC BINDING PROTEIN-LIKE I"/>
    <property type="match status" value="1"/>
</dbReference>
<dbReference type="FunFam" id="3.40.190.10:FF:000103">
    <property type="entry name" value="Glutamate receptor"/>
    <property type="match status" value="1"/>
</dbReference>
<dbReference type="InterPro" id="IPR001638">
    <property type="entry name" value="Solute-binding_3/MltF_N"/>
</dbReference>